<reference evidence="3" key="1">
    <citation type="submission" date="2022-07" db="EMBL/GenBank/DDBJ databases">
        <title>The genome of Lyophyllum shimeji provides insight into the initial evolution of ectomycorrhizal fungal genome.</title>
        <authorList>
            <person name="Kobayashi Y."/>
            <person name="Shibata T."/>
            <person name="Hirakawa H."/>
            <person name="Shigenobu S."/>
            <person name="Nishiyama T."/>
            <person name="Yamada A."/>
            <person name="Hasebe M."/>
            <person name="Kawaguchi M."/>
        </authorList>
    </citation>
    <scope>NUCLEOTIDE SEQUENCE</scope>
    <source>
        <strain evidence="3">AT787</strain>
    </source>
</reference>
<keyword evidence="4" id="KW-1185">Reference proteome</keyword>
<protein>
    <submittedName>
        <fullName evidence="3">Uncharacterized protein</fullName>
    </submittedName>
</protein>
<evidence type="ECO:0000313" key="4">
    <source>
        <dbReference type="Proteomes" id="UP001063166"/>
    </source>
</evidence>
<dbReference type="Proteomes" id="UP001063166">
    <property type="component" value="Unassembled WGS sequence"/>
</dbReference>
<evidence type="ECO:0000256" key="1">
    <source>
        <dbReference type="SAM" id="MobiDB-lite"/>
    </source>
</evidence>
<name>A0A9P3PYN5_LYOSH</name>
<dbReference type="Gene3D" id="2.60.120.260">
    <property type="entry name" value="Galactose-binding domain-like"/>
    <property type="match status" value="2"/>
</dbReference>
<comment type="caution">
    <text evidence="3">The sequence shown here is derived from an EMBL/GenBank/DDBJ whole genome shotgun (WGS) entry which is preliminary data.</text>
</comment>
<evidence type="ECO:0000256" key="2">
    <source>
        <dbReference type="SAM" id="Phobius"/>
    </source>
</evidence>
<accession>A0A9P3PYN5</accession>
<proteinExistence type="predicted"/>
<evidence type="ECO:0000313" key="3">
    <source>
        <dbReference type="EMBL" id="GLB44458.1"/>
    </source>
</evidence>
<keyword evidence="2" id="KW-0812">Transmembrane</keyword>
<gene>
    <name evidence="3" type="ORF">LshimejAT787_1700850</name>
</gene>
<organism evidence="3 4">
    <name type="scientific">Lyophyllum shimeji</name>
    <name type="common">Hon-shimeji</name>
    <name type="synonym">Tricholoma shimeji</name>
    <dbReference type="NCBI Taxonomy" id="47721"/>
    <lineage>
        <taxon>Eukaryota</taxon>
        <taxon>Fungi</taxon>
        <taxon>Dikarya</taxon>
        <taxon>Basidiomycota</taxon>
        <taxon>Agaricomycotina</taxon>
        <taxon>Agaricomycetes</taxon>
        <taxon>Agaricomycetidae</taxon>
        <taxon>Agaricales</taxon>
        <taxon>Tricholomatineae</taxon>
        <taxon>Lyophyllaceae</taxon>
        <taxon>Lyophyllum</taxon>
    </lineage>
</organism>
<keyword evidence="2" id="KW-0472">Membrane</keyword>
<keyword evidence="2" id="KW-1133">Transmembrane helix</keyword>
<dbReference type="EMBL" id="BRPK01000017">
    <property type="protein sequence ID" value="GLB44458.1"/>
    <property type="molecule type" value="Genomic_DNA"/>
</dbReference>
<sequence>MDPSAVNINVTVDDFDSVLSYSDPSVWQTPDPSSSSFDARNMPWLMGTYHRTDVVGASLTFNFTGPSLYIYGHAGPAYGSYEVDIDANTTTASAYAPTNASGPVLLFGSKTLAYAPHTLTLRNLGAKDGDKGGNGFLFDYLQTTVQLAPTGANVTNKTYEEDNSALTYAGQWNTNKSPNFSAGGTAYTNQDKASVSLTFSGSAVYVFGDKKNDHGLYRVVLDNKTAEVYNGISGCGGAFAPTCEQQKPTLEYFASNLDSSTHTLRIENIAGANNSFFDLDSIVVTIPTVYAPRELSGPSSTSGTYGLPPNKPPPASPSGDPRGNSAIMVLPSANLLLLVWVFGMFSWSPGRW</sequence>
<dbReference type="OrthoDB" id="2563669at2759"/>
<feature type="transmembrane region" description="Helical" evidence="2">
    <location>
        <begin position="326"/>
        <end position="347"/>
    </location>
</feature>
<feature type="region of interest" description="Disordered" evidence="1">
    <location>
        <begin position="295"/>
        <end position="323"/>
    </location>
</feature>
<dbReference type="AlphaFoldDB" id="A0A9P3PYN5"/>